<accession>A0A7U9C023</accession>
<gene>
    <name evidence="3" type="ORF">KUC_2585</name>
</gene>
<sequence>MFMDTRESKTPEEEKQHIINERIPEDYETSKPHLQPEAKKRPDGLYKLLPLVVIILGVIVVSIIVLGIINRGN</sequence>
<dbReference type="Proteomes" id="UP000005756">
    <property type="component" value="Unassembled WGS sequence"/>
</dbReference>
<keyword evidence="2" id="KW-0812">Transmembrane</keyword>
<feature type="region of interest" description="Disordered" evidence="1">
    <location>
        <begin position="1"/>
        <end position="39"/>
    </location>
</feature>
<evidence type="ECO:0000313" key="4">
    <source>
        <dbReference type="Proteomes" id="UP000005756"/>
    </source>
</evidence>
<reference evidence="3 4" key="1">
    <citation type="submission" date="2011-10" db="EMBL/GenBank/DDBJ databases">
        <authorList>
            <person name="Quillaguamn J."/>
            <person name="Guzmn D."/>
            <person name="Balderrama-Subieta A."/>
            <person name="Cardona-Ortuo C."/>
            <person name="Guevara-Martnez M."/>
            <person name="Callisaya-Quispe N."/>
        </authorList>
    </citation>
    <scope>NUCLEOTIDE SEQUENCE [LARGE SCALE GENOMIC DNA]</scope>
    <source>
        <strain evidence="3 4">LC1</strain>
    </source>
</reference>
<evidence type="ECO:0000256" key="1">
    <source>
        <dbReference type="SAM" id="MobiDB-lite"/>
    </source>
</evidence>
<proteinExistence type="predicted"/>
<keyword evidence="2" id="KW-0472">Membrane</keyword>
<dbReference type="AlphaFoldDB" id="A0A7U9C023"/>
<protein>
    <submittedName>
        <fullName evidence="3">Uncharacterized protein</fullName>
    </submittedName>
</protein>
<dbReference type="EMBL" id="JH393258">
    <property type="protein sequence ID" value="EHJ92628.1"/>
    <property type="molecule type" value="Genomic_DNA"/>
</dbReference>
<name>A0A7U9C023_9GAMM</name>
<evidence type="ECO:0000256" key="2">
    <source>
        <dbReference type="SAM" id="Phobius"/>
    </source>
</evidence>
<evidence type="ECO:0000313" key="3">
    <source>
        <dbReference type="EMBL" id="EHJ92628.1"/>
    </source>
</evidence>
<keyword evidence="2" id="KW-1133">Transmembrane helix</keyword>
<organism evidence="3 4">
    <name type="scientific">Vreelandella boliviensis LC1</name>
    <dbReference type="NCBI Taxonomy" id="1072583"/>
    <lineage>
        <taxon>Bacteria</taxon>
        <taxon>Pseudomonadati</taxon>
        <taxon>Pseudomonadota</taxon>
        <taxon>Gammaproteobacteria</taxon>
        <taxon>Oceanospirillales</taxon>
        <taxon>Halomonadaceae</taxon>
        <taxon>Vreelandella</taxon>
    </lineage>
</organism>
<feature type="transmembrane region" description="Helical" evidence="2">
    <location>
        <begin position="48"/>
        <end position="69"/>
    </location>
</feature>